<dbReference type="PANTHER" id="PTHR34219">
    <property type="entry name" value="IRON-REGULATED INNER MEMBRANE PROTEIN-RELATED"/>
    <property type="match status" value="1"/>
</dbReference>
<accession>A0ABT5JDK5</accession>
<sequence length="409" mass="44391">MTAAVRRGTRLRPWLVRLHRWVGLAVAPVLVVAALTGSAIAFREELDAWLNPELFAASAGGAPLAPSEIVAKVEAADPRVRVFRVPLPHEPGEAIVVGVQPRIDPATRRPYAIDHNQVFVDPVTGAVLGRRLFGAFRLDRAHLMPFLYQLHFSLMVPGRWGIWVLGGVAILWFLDAFVAILLTLPRTGPLLAQWTTAWRIKRPAGPYRRNLDLHRAGGLWLWGVLLIVAFSGAALNLTAEVARPLVSAFSTLTPSAREAGASRLRRPPAEPKLSFEDAFAAALRVIAERGWAMAPLDATYIRPYGVYFVSVAVPGPGHDDGIGHPHLFFDDQDGTLLRAEVPGEGSAGDVFLALQNPLHTGRIAGLAGRFVVCLAGIVTAMLAVTGVVIWAMKRRARRLRRVTAVVAAE</sequence>
<keyword evidence="1" id="KW-0812">Transmembrane</keyword>
<dbReference type="Pfam" id="PF03929">
    <property type="entry name" value="PepSY_TM"/>
    <property type="match status" value="1"/>
</dbReference>
<dbReference type="InterPro" id="IPR005625">
    <property type="entry name" value="PepSY-ass_TM"/>
</dbReference>
<feature type="transmembrane region" description="Helical" evidence="1">
    <location>
        <begin position="366"/>
        <end position="391"/>
    </location>
</feature>
<keyword evidence="1" id="KW-0472">Membrane</keyword>
<feature type="transmembrane region" description="Helical" evidence="1">
    <location>
        <begin position="160"/>
        <end position="184"/>
    </location>
</feature>
<feature type="transmembrane region" description="Helical" evidence="1">
    <location>
        <begin position="219"/>
        <end position="239"/>
    </location>
</feature>
<keyword evidence="3" id="KW-1185">Reference proteome</keyword>
<dbReference type="PANTHER" id="PTHR34219:SF5">
    <property type="entry name" value="BLR4505 PROTEIN"/>
    <property type="match status" value="1"/>
</dbReference>
<proteinExistence type="predicted"/>
<comment type="caution">
    <text evidence="2">The sequence shown here is derived from an EMBL/GenBank/DDBJ whole genome shotgun (WGS) entry which is preliminary data.</text>
</comment>
<protein>
    <submittedName>
        <fullName evidence="2">PepSY-associated TM helix domain-containing protein</fullName>
    </submittedName>
</protein>
<name>A0ABT5JDK5_RHOTP</name>
<keyword evidence="1" id="KW-1133">Transmembrane helix</keyword>
<reference evidence="2" key="2">
    <citation type="submission" date="2023-02" db="EMBL/GenBank/DDBJ databases">
        <authorList>
            <person name="Rayyan A."/>
            <person name="Meyer T."/>
            <person name="Kyndt J.A."/>
        </authorList>
    </citation>
    <scope>NUCLEOTIDE SEQUENCE</scope>
    <source>
        <strain evidence="2">DSM 9987</strain>
    </source>
</reference>
<dbReference type="RefSeq" id="WP_272778609.1">
    <property type="nucleotide sequence ID" value="NZ_JAQQLI010000032.1"/>
</dbReference>
<evidence type="ECO:0000313" key="3">
    <source>
        <dbReference type="Proteomes" id="UP001165652"/>
    </source>
</evidence>
<feature type="transmembrane region" description="Helical" evidence="1">
    <location>
        <begin position="21"/>
        <end position="42"/>
    </location>
</feature>
<organism evidence="2 3">
    <name type="scientific">Rhodoplanes tepidamans</name>
    <name type="common">Rhodoplanes cryptolactis</name>
    <dbReference type="NCBI Taxonomy" id="200616"/>
    <lineage>
        <taxon>Bacteria</taxon>
        <taxon>Pseudomonadati</taxon>
        <taxon>Pseudomonadota</taxon>
        <taxon>Alphaproteobacteria</taxon>
        <taxon>Hyphomicrobiales</taxon>
        <taxon>Nitrobacteraceae</taxon>
        <taxon>Rhodoplanes</taxon>
    </lineage>
</organism>
<gene>
    <name evidence="2" type="ORF">PQJ73_18930</name>
</gene>
<dbReference type="Proteomes" id="UP001165652">
    <property type="component" value="Unassembled WGS sequence"/>
</dbReference>
<reference evidence="2" key="1">
    <citation type="journal article" date="2023" name="Microbiol Resour">
        <title>Genome Sequences of Rhodoplanes serenus and Two Thermotolerant Strains, Rhodoplanes tepidamans and 'Rhodoplanes cryptolactis,' Further Refine the Genus.</title>
        <authorList>
            <person name="Rayyan A.A."/>
            <person name="Kyndt J.A."/>
        </authorList>
    </citation>
    <scope>NUCLEOTIDE SEQUENCE</scope>
    <source>
        <strain evidence="2">DSM 9987</strain>
    </source>
</reference>
<evidence type="ECO:0000313" key="2">
    <source>
        <dbReference type="EMBL" id="MDC7787770.1"/>
    </source>
</evidence>
<dbReference type="EMBL" id="JAQQLI010000032">
    <property type="protein sequence ID" value="MDC7787770.1"/>
    <property type="molecule type" value="Genomic_DNA"/>
</dbReference>
<evidence type="ECO:0000256" key="1">
    <source>
        <dbReference type="SAM" id="Phobius"/>
    </source>
</evidence>